<gene>
    <name evidence="12" type="ORF">LOTGIDRAFT_133999</name>
</gene>
<keyword evidence="6 11" id="KW-0967">Endosome</keyword>
<evidence type="ECO:0000256" key="10">
    <source>
        <dbReference type="ARBA" id="ARBA00023228"/>
    </source>
</evidence>
<keyword evidence="7 11" id="KW-0378">Hydrolase</keyword>
<dbReference type="InterPro" id="IPR019178">
    <property type="entry name" value="PtdIns-P2-Ptase"/>
</dbReference>
<organism evidence="12 13">
    <name type="scientific">Lottia gigantea</name>
    <name type="common">Giant owl limpet</name>
    <dbReference type="NCBI Taxonomy" id="225164"/>
    <lineage>
        <taxon>Eukaryota</taxon>
        <taxon>Metazoa</taxon>
        <taxon>Spiralia</taxon>
        <taxon>Lophotrochozoa</taxon>
        <taxon>Mollusca</taxon>
        <taxon>Gastropoda</taxon>
        <taxon>Patellogastropoda</taxon>
        <taxon>Lottioidea</taxon>
        <taxon>Lottiidae</taxon>
        <taxon>Lottia</taxon>
    </lineage>
</organism>
<evidence type="ECO:0000256" key="11">
    <source>
        <dbReference type="RuleBase" id="RU365008"/>
    </source>
</evidence>
<dbReference type="GeneID" id="20233506"/>
<dbReference type="GO" id="GO:0034597">
    <property type="term" value="F:phosphatidylinositol-4,5-bisphosphate 4-phosphatase activity"/>
    <property type="evidence" value="ECO:0007669"/>
    <property type="project" value="UniProtKB-EC"/>
</dbReference>
<dbReference type="AlphaFoldDB" id="V3YY66"/>
<dbReference type="EC" id="3.1.3.78" evidence="4 11"/>
<reference evidence="12 13" key="1">
    <citation type="journal article" date="2013" name="Nature">
        <title>Insights into bilaterian evolution from three spiralian genomes.</title>
        <authorList>
            <person name="Simakov O."/>
            <person name="Marletaz F."/>
            <person name="Cho S.J."/>
            <person name="Edsinger-Gonzales E."/>
            <person name="Havlak P."/>
            <person name="Hellsten U."/>
            <person name="Kuo D.H."/>
            <person name="Larsson T."/>
            <person name="Lv J."/>
            <person name="Arendt D."/>
            <person name="Savage R."/>
            <person name="Osoegawa K."/>
            <person name="de Jong P."/>
            <person name="Grimwood J."/>
            <person name="Chapman J.A."/>
            <person name="Shapiro H."/>
            <person name="Aerts A."/>
            <person name="Otillar R.P."/>
            <person name="Terry A.Y."/>
            <person name="Boore J.L."/>
            <person name="Grigoriev I.V."/>
            <person name="Lindberg D.R."/>
            <person name="Seaver E.C."/>
            <person name="Weisblat D.A."/>
            <person name="Putnam N.H."/>
            <person name="Rokhsar D.S."/>
        </authorList>
    </citation>
    <scope>NUCLEOTIDE SEQUENCE [LARGE SCALE GENOMIC DNA]</scope>
</reference>
<comment type="catalytic activity">
    <reaction evidence="1 11">
        <text>a 1,2-diacyl-sn-glycero-3-phospho-(1D-myo-inositol-4,5-bisphosphate) + H2O = a 1,2-diacyl-sn-glycero-3-phospho-(1D-myo-inositol-5-phosphate) + phosphate</text>
        <dbReference type="Rhea" id="RHEA:25674"/>
        <dbReference type="ChEBI" id="CHEBI:15377"/>
        <dbReference type="ChEBI" id="CHEBI:43474"/>
        <dbReference type="ChEBI" id="CHEBI:57795"/>
        <dbReference type="ChEBI" id="CHEBI:58456"/>
        <dbReference type="EC" id="3.1.3.78"/>
    </reaction>
</comment>
<evidence type="ECO:0000256" key="9">
    <source>
        <dbReference type="ARBA" id="ARBA00023136"/>
    </source>
</evidence>
<comment type="subcellular location">
    <subcellularLocation>
        <location evidence="2 11">Late endosome membrane</location>
        <topology evidence="2 11">Multi-pass membrane protein</topology>
    </subcellularLocation>
    <subcellularLocation>
        <location evidence="3 11">Lysosome membrane</location>
        <topology evidence="3 11">Multi-pass membrane protein</topology>
    </subcellularLocation>
</comment>
<name>V3YY66_LOTGI</name>
<dbReference type="EMBL" id="KB203796">
    <property type="protein sequence ID" value="ESO83068.1"/>
    <property type="molecule type" value="Genomic_DNA"/>
</dbReference>
<evidence type="ECO:0000256" key="2">
    <source>
        <dbReference type="ARBA" id="ARBA00004107"/>
    </source>
</evidence>
<accession>V3YY66</accession>
<proteinExistence type="predicted"/>
<evidence type="ECO:0000256" key="7">
    <source>
        <dbReference type="ARBA" id="ARBA00022801"/>
    </source>
</evidence>
<dbReference type="GO" id="GO:0005886">
    <property type="term" value="C:plasma membrane"/>
    <property type="evidence" value="ECO:0007669"/>
    <property type="project" value="TreeGrafter"/>
</dbReference>
<dbReference type="GO" id="GO:0046856">
    <property type="term" value="P:phosphatidylinositol dephosphorylation"/>
    <property type="evidence" value="ECO:0007669"/>
    <property type="project" value="InterPro"/>
</dbReference>
<keyword evidence="8 11" id="KW-1133">Transmembrane helix</keyword>
<dbReference type="GO" id="GO:0031902">
    <property type="term" value="C:late endosome membrane"/>
    <property type="evidence" value="ECO:0007669"/>
    <property type="project" value="UniProtKB-SubCell"/>
</dbReference>
<dbReference type="GO" id="GO:0005765">
    <property type="term" value="C:lysosomal membrane"/>
    <property type="evidence" value="ECO:0007669"/>
    <property type="project" value="UniProtKB-SubCell"/>
</dbReference>
<comment type="function">
    <text evidence="11">Catalyzes the hydrolysis of phosphatidylinositol-4,5-bisphosphate (PtdIns-4,5-P2) to phosphatidylinositol-4-phosphate (PtdIns-4-P).</text>
</comment>
<sequence length="143" mass="15379">MFVCFQPIKAAPPGKKYVRCPCNCLLICRDRAVKIACPRQNCGRIVNLSGGFPSVTVRSPGSIRASCVHCQQIFIFDVSTRALARCPHCRNLSAVGTNYAKNRGHVCLILGLLFIGAGVGVTVGTLELAEQNGGIYVVWTGKI</sequence>
<evidence type="ECO:0000313" key="12">
    <source>
        <dbReference type="EMBL" id="ESO83068.1"/>
    </source>
</evidence>
<dbReference type="STRING" id="225164.V3YY66"/>
<dbReference type="Pfam" id="PF09788">
    <property type="entry name" value="Tmemb_55A"/>
    <property type="match status" value="1"/>
</dbReference>
<dbReference type="GO" id="GO:0030670">
    <property type="term" value="C:phagocytic vesicle membrane"/>
    <property type="evidence" value="ECO:0007669"/>
    <property type="project" value="TreeGrafter"/>
</dbReference>
<keyword evidence="9 11" id="KW-0472">Membrane</keyword>
<evidence type="ECO:0000256" key="8">
    <source>
        <dbReference type="ARBA" id="ARBA00022989"/>
    </source>
</evidence>
<keyword evidence="13" id="KW-1185">Reference proteome</keyword>
<dbReference type="HOGENOM" id="CLU_087485_0_1_1"/>
<protein>
    <recommendedName>
        <fullName evidence="4 11">Phosphatidylinositol-4,5-bisphosphate 4-phosphatase</fullName>
        <ecNumber evidence="4 11">3.1.3.78</ecNumber>
    </recommendedName>
</protein>
<dbReference type="PANTHER" id="PTHR21014:SF6">
    <property type="entry name" value="PHOSPHATIDYLINOSITOL-4,5-BISPHOSPHATE 4-PHOSPHATASE"/>
    <property type="match status" value="1"/>
</dbReference>
<evidence type="ECO:0000256" key="4">
    <source>
        <dbReference type="ARBA" id="ARBA00012936"/>
    </source>
</evidence>
<dbReference type="OMA" id="NCQRIIN"/>
<feature type="transmembrane region" description="Helical" evidence="11">
    <location>
        <begin position="106"/>
        <end position="126"/>
    </location>
</feature>
<dbReference type="KEGG" id="lgi:LOTGIDRAFT_133999"/>
<evidence type="ECO:0000256" key="3">
    <source>
        <dbReference type="ARBA" id="ARBA00004155"/>
    </source>
</evidence>
<dbReference type="OrthoDB" id="9939933at2759"/>
<evidence type="ECO:0000256" key="6">
    <source>
        <dbReference type="ARBA" id="ARBA00022753"/>
    </source>
</evidence>
<keyword evidence="10 11" id="KW-0458">Lysosome</keyword>
<dbReference type="PANTHER" id="PTHR21014">
    <property type="entry name" value="PHOSPHATIDYLINOSITOL-4,5-BISPHOSPHATE 4-PHOSPHATASE"/>
    <property type="match status" value="1"/>
</dbReference>
<dbReference type="RefSeq" id="XP_009066250.1">
    <property type="nucleotide sequence ID" value="XM_009068002.1"/>
</dbReference>
<dbReference type="Proteomes" id="UP000030746">
    <property type="component" value="Unassembled WGS sequence"/>
</dbReference>
<keyword evidence="5 11" id="KW-0812">Transmembrane</keyword>
<evidence type="ECO:0000256" key="1">
    <source>
        <dbReference type="ARBA" id="ARBA00001261"/>
    </source>
</evidence>
<dbReference type="CTD" id="20233506"/>
<evidence type="ECO:0000313" key="13">
    <source>
        <dbReference type="Proteomes" id="UP000030746"/>
    </source>
</evidence>
<evidence type="ECO:0000256" key="5">
    <source>
        <dbReference type="ARBA" id="ARBA00022692"/>
    </source>
</evidence>